<evidence type="ECO:0000256" key="1">
    <source>
        <dbReference type="SAM" id="MobiDB-lite"/>
    </source>
</evidence>
<sequence>YTDPNSSSGHSGPSVGKDTGVPGA</sequence>
<dbReference type="AlphaFoldDB" id="A0A086JEN0"/>
<accession>A0A086JEN0</accession>
<feature type="compositionally biased region" description="Polar residues" evidence="1">
    <location>
        <begin position="1"/>
        <end position="11"/>
    </location>
</feature>
<organism evidence="2 3">
    <name type="scientific">Toxoplasma gondii p89</name>
    <dbReference type="NCBI Taxonomy" id="943119"/>
    <lineage>
        <taxon>Eukaryota</taxon>
        <taxon>Sar</taxon>
        <taxon>Alveolata</taxon>
        <taxon>Apicomplexa</taxon>
        <taxon>Conoidasida</taxon>
        <taxon>Coccidia</taxon>
        <taxon>Eucoccidiorida</taxon>
        <taxon>Eimeriorina</taxon>
        <taxon>Sarcocystidae</taxon>
        <taxon>Toxoplasma</taxon>
    </lineage>
</organism>
<dbReference type="EMBL" id="AEYI02002041">
    <property type="protein sequence ID" value="KFG30598.1"/>
    <property type="molecule type" value="Genomic_DNA"/>
</dbReference>
<evidence type="ECO:0000313" key="2">
    <source>
        <dbReference type="EMBL" id="KFG30598.1"/>
    </source>
</evidence>
<protein>
    <submittedName>
        <fullName evidence="2">Putative manganese resistance 1 protein</fullName>
    </submittedName>
</protein>
<reference evidence="2 3" key="1">
    <citation type="submission" date="2014-03" db="EMBL/GenBank/DDBJ databases">
        <authorList>
            <person name="Sibley D."/>
            <person name="Venepally P."/>
            <person name="Karamycheva S."/>
            <person name="Hadjithomas M."/>
            <person name="Khan A."/>
            <person name="Brunk B."/>
            <person name="Roos D."/>
            <person name="Caler E."/>
            <person name="Lorenzi H."/>
        </authorList>
    </citation>
    <scope>NUCLEOTIDE SEQUENCE [LARGE SCALE GENOMIC DNA]</scope>
    <source>
        <strain evidence="3">p89</strain>
    </source>
</reference>
<gene>
    <name evidence="2" type="ORF">TGP89_207910B</name>
</gene>
<comment type="caution">
    <text evidence="2">The sequence shown here is derived from an EMBL/GenBank/DDBJ whole genome shotgun (WGS) entry which is preliminary data.</text>
</comment>
<proteinExistence type="predicted"/>
<name>A0A086JEN0_TOXGO</name>
<evidence type="ECO:0000313" key="3">
    <source>
        <dbReference type="Proteomes" id="UP000028828"/>
    </source>
</evidence>
<feature type="non-terminal residue" evidence="2">
    <location>
        <position position="1"/>
    </location>
</feature>
<dbReference type="VEuPathDB" id="ToxoDB:TGP89_207910B"/>
<dbReference type="Proteomes" id="UP000028828">
    <property type="component" value="Unassembled WGS sequence"/>
</dbReference>
<feature type="region of interest" description="Disordered" evidence="1">
    <location>
        <begin position="1"/>
        <end position="24"/>
    </location>
</feature>